<evidence type="ECO:0000313" key="1">
    <source>
        <dbReference type="EMBL" id="KAK7277480.1"/>
    </source>
</evidence>
<organism evidence="1 2">
    <name type="scientific">Clitoria ternatea</name>
    <name type="common">Butterfly pea</name>
    <dbReference type="NCBI Taxonomy" id="43366"/>
    <lineage>
        <taxon>Eukaryota</taxon>
        <taxon>Viridiplantae</taxon>
        <taxon>Streptophyta</taxon>
        <taxon>Embryophyta</taxon>
        <taxon>Tracheophyta</taxon>
        <taxon>Spermatophyta</taxon>
        <taxon>Magnoliopsida</taxon>
        <taxon>eudicotyledons</taxon>
        <taxon>Gunneridae</taxon>
        <taxon>Pentapetalae</taxon>
        <taxon>rosids</taxon>
        <taxon>fabids</taxon>
        <taxon>Fabales</taxon>
        <taxon>Fabaceae</taxon>
        <taxon>Papilionoideae</taxon>
        <taxon>50 kb inversion clade</taxon>
        <taxon>NPAAA clade</taxon>
        <taxon>indigoferoid/millettioid clade</taxon>
        <taxon>Phaseoleae</taxon>
        <taxon>Clitoria</taxon>
    </lineage>
</organism>
<evidence type="ECO:0000313" key="2">
    <source>
        <dbReference type="Proteomes" id="UP001359559"/>
    </source>
</evidence>
<protein>
    <submittedName>
        <fullName evidence="1">Uncharacterized protein</fullName>
    </submittedName>
</protein>
<gene>
    <name evidence="1" type="ORF">RJT34_22493</name>
</gene>
<proteinExistence type="predicted"/>
<accession>A0AAN9IHJ2</accession>
<reference evidence="1 2" key="1">
    <citation type="submission" date="2024-01" db="EMBL/GenBank/DDBJ databases">
        <title>The genomes of 5 underutilized Papilionoideae crops provide insights into root nodulation and disease resistance.</title>
        <authorList>
            <person name="Yuan L."/>
        </authorList>
    </citation>
    <scope>NUCLEOTIDE SEQUENCE [LARGE SCALE GENOMIC DNA]</scope>
    <source>
        <strain evidence="1">LY-2023</strain>
        <tissue evidence="1">Leaf</tissue>
    </source>
</reference>
<dbReference type="Proteomes" id="UP001359559">
    <property type="component" value="Unassembled WGS sequence"/>
</dbReference>
<dbReference type="EMBL" id="JAYKXN010000006">
    <property type="protein sequence ID" value="KAK7277480.1"/>
    <property type="molecule type" value="Genomic_DNA"/>
</dbReference>
<comment type="caution">
    <text evidence="1">The sequence shown here is derived from an EMBL/GenBank/DDBJ whole genome shotgun (WGS) entry which is preliminary data.</text>
</comment>
<keyword evidence="2" id="KW-1185">Reference proteome</keyword>
<name>A0AAN9IHJ2_CLITE</name>
<dbReference type="AlphaFoldDB" id="A0AAN9IHJ2"/>
<sequence>MGKGILKGKVKARVNSPSLRYGNFCSVPYLTLTRSLTLYLATLKEMLSINAGFLIVEVNIQVSAGTFEI</sequence>